<comment type="similarity">
    <text evidence="3">Belongs to the peptidase C19 family.</text>
</comment>
<comment type="subcellular location">
    <subcellularLocation>
        <location evidence="2">Nucleus</location>
        <location evidence="2">Nucleolus</location>
    </subcellularLocation>
</comment>
<keyword evidence="7" id="KW-0378">Hydrolase</keyword>
<reference evidence="16" key="1">
    <citation type="submission" date="2025-08" db="UniProtKB">
        <authorList>
            <consortium name="RefSeq"/>
        </authorList>
    </citation>
    <scope>IDENTIFICATION</scope>
    <source>
        <tissue evidence="16">Total insect</tissue>
    </source>
</reference>
<evidence type="ECO:0000256" key="13">
    <source>
        <dbReference type="ARBA" id="ARBA00043009"/>
    </source>
</evidence>
<evidence type="ECO:0000256" key="8">
    <source>
        <dbReference type="ARBA" id="ARBA00022807"/>
    </source>
</evidence>
<keyword evidence="15" id="KW-1185">Reference proteome</keyword>
<dbReference type="GO" id="GO:0005829">
    <property type="term" value="C:cytosol"/>
    <property type="evidence" value="ECO:0007669"/>
    <property type="project" value="TreeGrafter"/>
</dbReference>
<evidence type="ECO:0000256" key="1">
    <source>
        <dbReference type="ARBA" id="ARBA00000707"/>
    </source>
</evidence>
<evidence type="ECO:0000259" key="14">
    <source>
        <dbReference type="PROSITE" id="PS50235"/>
    </source>
</evidence>
<dbReference type="OrthoDB" id="420187at2759"/>
<evidence type="ECO:0000256" key="10">
    <source>
        <dbReference type="ARBA" id="ARBA00041300"/>
    </source>
</evidence>
<evidence type="ECO:0000256" key="6">
    <source>
        <dbReference type="ARBA" id="ARBA00022786"/>
    </source>
</evidence>
<keyword evidence="6" id="KW-0833">Ubl conjugation pathway</keyword>
<evidence type="ECO:0000256" key="2">
    <source>
        <dbReference type="ARBA" id="ARBA00004604"/>
    </source>
</evidence>
<dbReference type="PROSITE" id="PS50235">
    <property type="entry name" value="USP_3"/>
    <property type="match status" value="1"/>
</dbReference>
<dbReference type="GO" id="GO:0005730">
    <property type="term" value="C:nucleolus"/>
    <property type="evidence" value="ECO:0007669"/>
    <property type="project" value="UniProtKB-SubCell"/>
</dbReference>
<evidence type="ECO:0000313" key="15">
    <source>
        <dbReference type="Proteomes" id="UP000515158"/>
    </source>
</evidence>
<feature type="domain" description="USP" evidence="14">
    <location>
        <begin position="81"/>
        <end position="377"/>
    </location>
</feature>
<dbReference type="GO" id="GO:0006508">
    <property type="term" value="P:proteolysis"/>
    <property type="evidence" value="ECO:0007669"/>
    <property type="project" value="UniProtKB-KW"/>
</dbReference>
<evidence type="ECO:0000256" key="4">
    <source>
        <dbReference type="ARBA" id="ARBA00012759"/>
    </source>
</evidence>
<dbReference type="InParanoid" id="A0A6P8YXS5"/>
<evidence type="ECO:0000256" key="12">
    <source>
        <dbReference type="ARBA" id="ARBA00042420"/>
    </source>
</evidence>
<dbReference type="AlphaFoldDB" id="A0A6P8YXS5"/>
<dbReference type="SUPFAM" id="SSF54001">
    <property type="entry name" value="Cysteine proteinases"/>
    <property type="match status" value="1"/>
</dbReference>
<dbReference type="Proteomes" id="UP000515158">
    <property type="component" value="Unplaced"/>
</dbReference>
<evidence type="ECO:0000256" key="11">
    <source>
        <dbReference type="ARBA" id="ARBA00042154"/>
    </source>
</evidence>
<organism evidence="16">
    <name type="scientific">Thrips palmi</name>
    <name type="common">Melon thrips</name>
    <dbReference type="NCBI Taxonomy" id="161013"/>
    <lineage>
        <taxon>Eukaryota</taxon>
        <taxon>Metazoa</taxon>
        <taxon>Ecdysozoa</taxon>
        <taxon>Arthropoda</taxon>
        <taxon>Hexapoda</taxon>
        <taxon>Insecta</taxon>
        <taxon>Pterygota</taxon>
        <taxon>Neoptera</taxon>
        <taxon>Paraneoptera</taxon>
        <taxon>Thysanoptera</taxon>
        <taxon>Terebrantia</taxon>
        <taxon>Thripoidea</taxon>
        <taxon>Thripidae</taxon>
        <taxon>Thrips</taxon>
    </lineage>
</organism>
<keyword evidence="5" id="KW-0645">Protease</keyword>
<dbReference type="InterPro" id="IPR050164">
    <property type="entry name" value="Peptidase_C19"/>
</dbReference>
<evidence type="ECO:0000256" key="3">
    <source>
        <dbReference type="ARBA" id="ARBA00009085"/>
    </source>
</evidence>
<dbReference type="InterPro" id="IPR001394">
    <property type="entry name" value="Peptidase_C19_UCH"/>
</dbReference>
<gene>
    <name evidence="16" type="primary">LOC117643955</name>
</gene>
<dbReference type="InterPro" id="IPR018200">
    <property type="entry name" value="USP_CS"/>
</dbReference>
<dbReference type="PANTHER" id="PTHR24006:SF758">
    <property type="entry name" value="UBIQUITIN CARBOXYL-TERMINAL HYDROLASE 36"/>
    <property type="match status" value="1"/>
</dbReference>
<proteinExistence type="inferred from homology"/>
<name>A0A6P8YXS5_THRPL</name>
<evidence type="ECO:0000256" key="5">
    <source>
        <dbReference type="ARBA" id="ARBA00022670"/>
    </source>
</evidence>
<dbReference type="GO" id="GO:0016579">
    <property type="term" value="P:protein deubiquitination"/>
    <property type="evidence" value="ECO:0007669"/>
    <property type="project" value="InterPro"/>
</dbReference>
<dbReference type="InterPro" id="IPR028889">
    <property type="entry name" value="USP"/>
</dbReference>
<dbReference type="InterPro" id="IPR038765">
    <property type="entry name" value="Papain-like_cys_pep_sf"/>
</dbReference>
<dbReference type="KEGG" id="tpal:117643955"/>
<evidence type="ECO:0000313" key="16">
    <source>
        <dbReference type="RefSeq" id="XP_034239032.1"/>
    </source>
</evidence>
<dbReference type="EC" id="3.4.19.12" evidence="4"/>
<dbReference type="Gene3D" id="3.90.70.10">
    <property type="entry name" value="Cysteine proteinases"/>
    <property type="match status" value="1"/>
</dbReference>
<dbReference type="PANTHER" id="PTHR24006">
    <property type="entry name" value="UBIQUITIN CARBOXYL-TERMINAL HYDROLASE"/>
    <property type="match status" value="1"/>
</dbReference>
<dbReference type="Pfam" id="PF00443">
    <property type="entry name" value="UCH"/>
    <property type="match status" value="1"/>
</dbReference>
<evidence type="ECO:0000256" key="7">
    <source>
        <dbReference type="ARBA" id="ARBA00022801"/>
    </source>
</evidence>
<accession>A0A6P8YXS5</accession>
<dbReference type="PROSITE" id="PS00972">
    <property type="entry name" value="USP_1"/>
    <property type="match status" value="1"/>
</dbReference>
<comment type="catalytic activity">
    <reaction evidence="1">
        <text>Thiol-dependent hydrolysis of ester, thioester, amide, peptide and isopeptide bonds formed by the C-terminal Gly of ubiquitin (a 76-residue protein attached to proteins as an intracellular targeting signal).</text>
        <dbReference type="EC" id="3.4.19.12"/>
    </reaction>
</comment>
<evidence type="ECO:0000256" key="9">
    <source>
        <dbReference type="ARBA" id="ARBA00039432"/>
    </source>
</evidence>
<dbReference type="GO" id="GO:0004843">
    <property type="term" value="F:cysteine-type deubiquitinase activity"/>
    <property type="evidence" value="ECO:0007669"/>
    <property type="project" value="UniProtKB-EC"/>
</dbReference>
<keyword evidence="8" id="KW-0788">Thiol protease</keyword>
<dbReference type="RefSeq" id="XP_034239032.1">
    <property type="nucleotide sequence ID" value="XM_034383141.1"/>
</dbReference>
<protein>
    <recommendedName>
        <fullName evidence="9">Ubiquitin carboxyl-terminal hydrolase 36</fullName>
        <ecNumber evidence="4">3.4.19.12</ecNumber>
    </recommendedName>
    <alternativeName>
        <fullName evidence="12">Deubiquitinating enzyme 36</fullName>
    </alternativeName>
    <alternativeName>
        <fullName evidence="11">Protein scrawny</fullName>
    </alternativeName>
    <alternativeName>
        <fullName evidence="10">Ubiquitin thioesterase 36</fullName>
    </alternativeName>
    <alternativeName>
        <fullName evidence="13">Ubiquitin-specific-processing protease 36</fullName>
    </alternativeName>
</protein>
<dbReference type="GeneID" id="117643955"/>
<sequence length="379" mass="43258">MVNIEKFKAEEIATENCNPRLDLSNFCTIERFLEVTSGMNLAERIAGSTERYAVWTCRQVLLTREWGIRRCFEGDRVLVGTGFFNLGNTCFLNSTLQALFHNNDVVKWLENDFHHRVGCTKDDCITCTLHYLCLDSKSSKSAVAPEKLVSNLNCFWKDYKINVQQDAQEFLCILFNRLNDEFLLRISDEQVVQEGVNEGPISAITEGSFTCEIHCTSCSKASVTTQPIGLLPLPLEKATKVEDCLQIFFTPELINEYNCPMCCKTQVAAIKRLKLREPPKVLICYLKRFNANGTKIFKNISVQETLSVSDFMETGTPCNYSMFGSILHGGKRSKIGHYVTVVKNNEKFYQFNDSQVQQVTENELLTNKGYIYFYKLNNN</sequence>